<sequence>MSRPTVTTRAHQAGCVVCHGSEARWTGANARALAARHHDHTKHETWYGLSMAVRYGEAEPDPDPRQMDIETAIAAHQQRGPQV</sequence>
<dbReference type="EMBL" id="BAABBF010000003">
    <property type="protein sequence ID" value="GAA3708298.1"/>
    <property type="molecule type" value="Genomic_DNA"/>
</dbReference>
<name>A0ABP7DSJ0_9SPHN</name>
<evidence type="ECO:0000313" key="1">
    <source>
        <dbReference type="EMBL" id="GAA3708298.1"/>
    </source>
</evidence>
<dbReference type="RefSeq" id="WP_344692925.1">
    <property type="nucleotide sequence ID" value="NZ_BAABBF010000003.1"/>
</dbReference>
<keyword evidence="2" id="KW-1185">Reference proteome</keyword>
<protein>
    <submittedName>
        <fullName evidence="1">Uncharacterized protein</fullName>
    </submittedName>
</protein>
<comment type="caution">
    <text evidence="1">The sequence shown here is derived from an EMBL/GenBank/DDBJ whole genome shotgun (WGS) entry which is preliminary data.</text>
</comment>
<dbReference type="Proteomes" id="UP001500523">
    <property type="component" value="Unassembled WGS sequence"/>
</dbReference>
<accession>A0ABP7DSJ0</accession>
<reference evidence="2" key="1">
    <citation type="journal article" date="2019" name="Int. J. Syst. Evol. Microbiol.">
        <title>The Global Catalogue of Microorganisms (GCM) 10K type strain sequencing project: providing services to taxonomists for standard genome sequencing and annotation.</title>
        <authorList>
            <consortium name="The Broad Institute Genomics Platform"/>
            <consortium name="The Broad Institute Genome Sequencing Center for Infectious Disease"/>
            <person name="Wu L."/>
            <person name="Ma J."/>
        </authorList>
    </citation>
    <scope>NUCLEOTIDE SEQUENCE [LARGE SCALE GENOMIC DNA]</scope>
    <source>
        <strain evidence="2">JCM 17498</strain>
    </source>
</reference>
<gene>
    <name evidence="1" type="ORF">GCM10022268_17040</name>
</gene>
<evidence type="ECO:0000313" key="2">
    <source>
        <dbReference type="Proteomes" id="UP001500523"/>
    </source>
</evidence>
<proteinExistence type="predicted"/>
<organism evidence="1 2">
    <name type="scientific">Sphingomonas cynarae</name>
    <dbReference type="NCBI Taxonomy" id="930197"/>
    <lineage>
        <taxon>Bacteria</taxon>
        <taxon>Pseudomonadati</taxon>
        <taxon>Pseudomonadota</taxon>
        <taxon>Alphaproteobacteria</taxon>
        <taxon>Sphingomonadales</taxon>
        <taxon>Sphingomonadaceae</taxon>
        <taxon>Sphingomonas</taxon>
    </lineage>
</organism>